<gene>
    <name evidence="3" type="ORF">WDU96_01575</name>
</gene>
<reference evidence="3 4" key="1">
    <citation type="submission" date="2024-02" db="EMBL/GenBank/DDBJ databases">
        <authorList>
            <person name="Saticioglu I.B."/>
        </authorList>
    </citation>
    <scope>NUCLEOTIDE SEQUENCE [LARGE SCALE GENOMIC DNA]</scope>
    <source>
        <strain evidence="3 4">Mu-86</strain>
    </source>
</reference>
<accession>A0ABU8LRM4</accession>
<feature type="transmembrane region" description="Helical" evidence="2">
    <location>
        <begin position="12"/>
        <end position="33"/>
    </location>
</feature>
<feature type="coiled-coil region" evidence="1">
    <location>
        <begin position="121"/>
        <end position="169"/>
    </location>
</feature>
<keyword evidence="2" id="KW-0472">Membrane</keyword>
<organism evidence="3 4">
    <name type="scientific">Microbacterium marmarense</name>
    <dbReference type="NCBI Taxonomy" id="3122051"/>
    <lineage>
        <taxon>Bacteria</taxon>
        <taxon>Bacillati</taxon>
        <taxon>Actinomycetota</taxon>
        <taxon>Actinomycetes</taxon>
        <taxon>Micrococcales</taxon>
        <taxon>Microbacteriaceae</taxon>
        <taxon>Microbacterium</taxon>
    </lineage>
</organism>
<sequence>MDDTTRGVLEWVVPAVVVFVTAAIVIAAAIWAIRRARRSPRARAGAEQVRSRAGITLVRLDDAVDELELEVALSGALYGGHAPTSLRRARLSAQRVRDDAFARFEAISATHVHPAEIRRVANRIEAQAQAALATIASARAEHAEWMAANVSASDQIAAAEQRLRELRDSMGDPEALVSSMAARYDAEEWKPAARAAHGALAAVADAQRHLAAAIELAADPSRAALPELAAAERSLRSAQVDARALEEAHRLAAQASAALSDELAAARTAVRQAIVVREHLGAEASDLLGNEIRACDAELNKIEVDAARRPTDAVNQIARVRDRLDLAVGDANTAQQRIRGARTALPGTLAAARIAIAHAEASLSHSSTSADARSRLIAAQASLADARQASDPVAALDAARRARLHAEDASALADYDSEQQRKKMP</sequence>
<dbReference type="EMBL" id="JBBDGL010000001">
    <property type="protein sequence ID" value="MEJ1154286.1"/>
    <property type="molecule type" value="Genomic_DNA"/>
</dbReference>
<evidence type="ECO:0000313" key="3">
    <source>
        <dbReference type="EMBL" id="MEJ1154286.1"/>
    </source>
</evidence>
<dbReference type="Proteomes" id="UP001368654">
    <property type="component" value="Unassembled WGS sequence"/>
</dbReference>
<keyword evidence="1" id="KW-0175">Coiled coil</keyword>
<evidence type="ECO:0000256" key="2">
    <source>
        <dbReference type="SAM" id="Phobius"/>
    </source>
</evidence>
<protein>
    <submittedName>
        <fullName evidence="3">Uncharacterized protein</fullName>
    </submittedName>
</protein>
<keyword evidence="2" id="KW-1133">Transmembrane helix</keyword>
<evidence type="ECO:0000256" key="1">
    <source>
        <dbReference type="SAM" id="Coils"/>
    </source>
</evidence>
<keyword evidence="2" id="KW-0812">Transmembrane</keyword>
<comment type="caution">
    <text evidence="3">The sequence shown here is derived from an EMBL/GenBank/DDBJ whole genome shotgun (WGS) entry which is preliminary data.</text>
</comment>
<evidence type="ECO:0000313" key="4">
    <source>
        <dbReference type="Proteomes" id="UP001368654"/>
    </source>
</evidence>
<keyword evidence="4" id="KW-1185">Reference proteome</keyword>
<dbReference type="RefSeq" id="WP_337336726.1">
    <property type="nucleotide sequence ID" value="NZ_JBBDGL010000001.1"/>
</dbReference>
<name>A0ABU8LRM4_9MICO</name>
<proteinExistence type="predicted"/>